<keyword evidence="6" id="KW-0802">TPR repeat</keyword>
<dbReference type="Pfam" id="PF06424">
    <property type="entry name" value="PRP1_N"/>
    <property type="match status" value="1"/>
</dbReference>
<dbReference type="PROSITE" id="PS50005">
    <property type="entry name" value="TPR"/>
    <property type="match status" value="1"/>
</dbReference>
<dbReference type="InterPro" id="IPR019734">
    <property type="entry name" value="TPR_rpt"/>
</dbReference>
<feature type="repeat" description="TPR" evidence="6">
    <location>
        <begin position="800"/>
        <end position="833"/>
    </location>
</feature>
<dbReference type="InterPro" id="IPR045075">
    <property type="entry name" value="Syf1-like"/>
</dbReference>
<evidence type="ECO:0000256" key="5">
    <source>
        <dbReference type="ARBA" id="ARBA00023242"/>
    </source>
</evidence>
<dbReference type="FunFam" id="1.25.40.10:FF:000256">
    <property type="entry name" value="Probable pre-mRNA splicing factor prp1"/>
    <property type="match status" value="1"/>
</dbReference>
<dbReference type="GO" id="GO:0045292">
    <property type="term" value="P:mRNA cis splicing, via spliceosome"/>
    <property type="evidence" value="ECO:0007669"/>
    <property type="project" value="EnsemblFungi"/>
</dbReference>
<dbReference type="EMBL" id="MCGT01000015">
    <property type="protein sequence ID" value="ORX53507.1"/>
    <property type="molecule type" value="Genomic_DNA"/>
</dbReference>
<sequence length="898" mass="100519">MFSVTKDFMGKDAPPGYVAGIGRGAAGFTTRSDIGPAKEPDFPTDMKDKEAGEQDEEQYQDPDNEVGLFSAAPYEQDDEEADRVWDMVDSRMDGRRKARREQREREELEKYRKERPEVSDQFNDLKRHLKTLDEDAWASIPDVGDLVGKSRKKSKIAERFTPLPDSVLASARDQSQLATTTDDTTSDGMMTDFKEIGQARDKVLGLKLDQASGDSASGKTTVDPKGYLTDLNSVALKTAAEIGDIKKARLLLNSVITTNPTHAPGWIAAARLEEAAGRTVQARSVIAKGCLQCPKSEDVWLEAARLNTTENAKIILADAVRSIPQSVKIWLKAVGLETDNRDKKKVLRRALEFIPNSVKLWRTAVNMEENPEDAKVLLSRAVELVPLSVDLWLALARLESFQNAQKVLNKARTVIPTSHDIWIAAARLQEEHSDKSKVDGIVSLAVRSLARANANLAREDWIKEAEKCESNGSLVTCQAIVKATISLGLEEEDPEELENTWMDDAEACVSHGAVETARAIYAHAIKTFPGNKSLWRDAATLEKNHGSPQTLEDLLKRAVKYCPQAEVLWLMGAKEKWLAGEVDEAREILAEAIRANPDSEQIWLAAVKVESESKEYDKARTVLEVARKQSGTARVYIKSVQLERQMGEFDRCLALLDEALAKYPTFDKLWMIKGQVLNSNLKDAAKARETYNQAIKHCPMSVPLWIQLARLEENLNMVTKARNTLEKARFSNPKTPALWVEAIRIERRANNVSAAKAVAAKALQECPGSGAIWTEFIFMEARPQRKARSVDALKKCDNDPIIVTTVARLFWTDRKIDKARTWFQKAVQVDPDQGDSYAWWFKFELQHGTEAQQELVIKKCVQAEPRHGEYWQPITKDMANVGKRTEELLPLCAASLEQ</sequence>
<evidence type="ECO:0000256" key="1">
    <source>
        <dbReference type="ARBA" id="ARBA00004123"/>
    </source>
</evidence>
<feature type="region of interest" description="Disordered" evidence="7">
    <location>
        <begin position="167"/>
        <end position="188"/>
    </location>
</feature>
<protein>
    <recommendedName>
        <fullName evidence="8">PRP1 splicing factor N-terminal domain-containing protein</fullName>
    </recommendedName>
</protein>
<evidence type="ECO:0000256" key="4">
    <source>
        <dbReference type="ARBA" id="ARBA00023187"/>
    </source>
</evidence>
<keyword evidence="2" id="KW-0507">mRNA processing</keyword>
<keyword evidence="5" id="KW-0539">Nucleus</keyword>
<name>A0A1X2GGX2_9FUNG</name>
<feature type="compositionally biased region" description="Basic and acidic residues" evidence="7">
    <location>
        <begin position="36"/>
        <end position="52"/>
    </location>
</feature>
<evidence type="ECO:0000313" key="9">
    <source>
        <dbReference type="EMBL" id="ORX53507.1"/>
    </source>
</evidence>
<dbReference type="InterPro" id="IPR011990">
    <property type="entry name" value="TPR-like_helical_dom_sf"/>
</dbReference>
<proteinExistence type="predicted"/>
<dbReference type="PANTHER" id="PTHR11246">
    <property type="entry name" value="PRE-MRNA SPLICING FACTOR"/>
    <property type="match status" value="1"/>
</dbReference>
<feature type="compositionally biased region" description="Basic and acidic residues" evidence="7">
    <location>
        <begin position="82"/>
        <end position="112"/>
    </location>
</feature>
<dbReference type="SMART" id="SM00386">
    <property type="entry name" value="HAT"/>
    <property type="match status" value="13"/>
</dbReference>
<dbReference type="GO" id="GO:0000244">
    <property type="term" value="P:spliceosomal tri-snRNP complex assembly"/>
    <property type="evidence" value="ECO:0007669"/>
    <property type="project" value="TreeGrafter"/>
</dbReference>
<dbReference type="Gene3D" id="1.25.40.10">
    <property type="entry name" value="Tetratricopeptide repeat domain"/>
    <property type="match status" value="5"/>
</dbReference>
<comment type="subcellular location">
    <subcellularLocation>
        <location evidence="1">Nucleus</location>
    </subcellularLocation>
</comment>
<gene>
    <name evidence="9" type="ORF">DM01DRAFT_1383543</name>
</gene>
<feature type="region of interest" description="Disordered" evidence="7">
    <location>
        <begin position="27"/>
        <end position="112"/>
    </location>
</feature>
<organism evidence="9 10">
    <name type="scientific">Hesseltinella vesiculosa</name>
    <dbReference type="NCBI Taxonomy" id="101127"/>
    <lineage>
        <taxon>Eukaryota</taxon>
        <taxon>Fungi</taxon>
        <taxon>Fungi incertae sedis</taxon>
        <taxon>Mucoromycota</taxon>
        <taxon>Mucoromycotina</taxon>
        <taxon>Mucoromycetes</taxon>
        <taxon>Mucorales</taxon>
        <taxon>Cunninghamellaceae</taxon>
        <taxon>Hesseltinella</taxon>
    </lineage>
</organism>
<dbReference type="InterPro" id="IPR003107">
    <property type="entry name" value="HAT"/>
</dbReference>
<dbReference type="FunFam" id="1.25.40.10:FF:000384">
    <property type="entry name" value="Probable pre-mRNA splicing factor prp1"/>
    <property type="match status" value="1"/>
</dbReference>
<evidence type="ECO:0000256" key="7">
    <source>
        <dbReference type="SAM" id="MobiDB-lite"/>
    </source>
</evidence>
<evidence type="ECO:0000256" key="6">
    <source>
        <dbReference type="PROSITE-ProRule" id="PRU00339"/>
    </source>
</evidence>
<dbReference type="Pfam" id="PF13428">
    <property type="entry name" value="TPR_14"/>
    <property type="match status" value="1"/>
</dbReference>
<evidence type="ECO:0000259" key="8">
    <source>
        <dbReference type="Pfam" id="PF06424"/>
    </source>
</evidence>
<dbReference type="Proteomes" id="UP000242146">
    <property type="component" value="Unassembled WGS sequence"/>
</dbReference>
<dbReference type="OrthoDB" id="440128at2759"/>
<accession>A0A1X2GGX2</accession>
<comment type="caution">
    <text evidence="9">The sequence shown here is derived from an EMBL/GenBank/DDBJ whole genome shotgun (WGS) entry which is preliminary data.</text>
</comment>
<dbReference type="Pfam" id="PF14559">
    <property type="entry name" value="TPR_19"/>
    <property type="match status" value="1"/>
</dbReference>
<feature type="compositionally biased region" description="Low complexity" evidence="7">
    <location>
        <begin position="179"/>
        <end position="188"/>
    </location>
</feature>
<evidence type="ECO:0000256" key="3">
    <source>
        <dbReference type="ARBA" id="ARBA00022737"/>
    </source>
</evidence>
<dbReference type="STRING" id="101127.A0A1X2GGX2"/>
<keyword evidence="4" id="KW-0508">mRNA splicing</keyword>
<keyword evidence="10" id="KW-1185">Reference proteome</keyword>
<dbReference type="PANTHER" id="PTHR11246:SF1">
    <property type="entry name" value="PRE-MRNA-PROCESSING FACTOR 6"/>
    <property type="match status" value="1"/>
</dbReference>
<dbReference type="AlphaFoldDB" id="A0A1X2GGX2"/>
<evidence type="ECO:0000313" key="10">
    <source>
        <dbReference type="Proteomes" id="UP000242146"/>
    </source>
</evidence>
<keyword evidence="3" id="KW-0677">Repeat</keyword>
<dbReference type="InterPro" id="IPR010491">
    <property type="entry name" value="PRP1_N"/>
</dbReference>
<dbReference type="SUPFAM" id="SSF48452">
    <property type="entry name" value="TPR-like"/>
    <property type="match status" value="3"/>
</dbReference>
<dbReference type="GO" id="GO:0071013">
    <property type="term" value="C:catalytic step 2 spliceosome"/>
    <property type="evidence" value="ECO:0007669"/>
    <property type="project" value="TreeGrafter"/>
</dbReference>
<feature type="compositionally biased region" description="Acidic residues" evidence="7">
    <location>
        <begin position="53"/>
        <end position="64"/>
    </location>
</feature>
<dbReference type="GO" id="GO:0046540">
    <property type="term" value="C:U4/U6 x U5 tri-snRNP complex"/>
    <property type="evidence" value="ECO:0007669"/>
    <property type="project" value="EnsemblFungi"/>
</dbReference>
<feature type="domain" description="PRP1 splicing factor N-terminal" evidence="8">
    <location>
        <begin position="13"/>
        <end position="149"/>
    </location>
</feature>
<reference evidence="9 10" key="1">
    <citation type="submission" date="2016-07" db="EMBL/GenBank/DDBJ databases">
        <title>Pervasive Adenine N6-methylation of Active Genes in Fungi.</title>
        <authorList>
            <consortium name="DOE Joint Genome Institute"/>
            <person name="Mondo S.J."/>
            <person name="Dannebaum R.O."/>
            <person name="Kuo R.C."/>
            <person name="Labutti K."/>
            <person name="Haridas S."/>
            <person name="Kuo A."/>
            <person name="Salamov A."/>
            <person name="Ahrendt S.R."/>
            <person name="Lipzen A."/>
            <person name="Sullivan W."/>
            <person name="Andreopoulos W.B."/>
            <person name="Clum A."/>
            <person name="Lindquist E."/>
            <person name="Daum C."/>
            <person name="Ramamoorthy G.K."/>
            <person name="Gryganskyi A."/>
            <person name="Culley D."/>
            <person name="Magnuson J.K."/>
            <person name="James T.Y."/>
            <person name="O'Malley M.A."/>
            <person name="Stajich J.E."/>
            <person name="Spatafora J.W."/>
            <person name="Visel A."/>
            <person name="Grigoriev I.V."/>
        </authorList>
    </citation>
    <scope>NUCLEOTIDE SEQUENCE [LARGE SCALE GENOMIC DNA]</scope>
    <source>
        <strain evidence="9 10">NRRL 3301</strain>
    </source>
</reference>
<dbReference type="SMART" id="SM00028">
    <property type="entry name" value="TPR"/>
    <property type="match status" value="6"/>
</dbReference>
<dbReference type="Pfam" id="PF13432">
    <property type="entry name" value="TPR_16"/>
    <property type="match status" value="2"/>
</dbReference>
<evidence type="ECO:0000256" key="2">
    <source>
        <dbReference type="ARBA" id="ARBA00022664"/>
    </source>
</evidence>